<dbReference type="InterPro" id="IPR016166">
    <property type="entry name" value="FAD-bd_PCMH"/>
</dbReference>
<evidence type="ECO:0000256" key="2">
    <source>
        <dbReference type="ARBA" id="ARBA00022630"/>
    </source>
</evidence>
<comment type="similarity">
    <text evidence="1">Belongs to the oxygen-dependent FAD-linked oxidoreductase family.</text>
</comment>
<gene>
    <name evidence="6" type="ORF">ACLA_073040</name>
</gene>
<dbReference type="OMA" id="IVYTGEM"/>
<dbReference type="STRING" id="344612.A1C798"/>
<reference evidence="6 7" key="1">
    <citation type="journal article" date="2008" name="PLoS Genet.">
        <title>Genomic islands in the pathogenic filamentous fungus Aspergillus fumigatus.</title>
        <authorList>
            <person name="Fedorova N.D."/>
            <person name="Khaldi N."/>
            <person name="Joardar V.S."/>
            <person name="Maiti R."/>
            <person name="Amedeo P."/>
            <person name="Anderson M.J."/>
            <person name="Crabtree J."/>
            <person name="Silva J.C."/>
            <person name="Badger J.H."/>
            <person name="Albarraq A."/>
            <person name="Angiuoli S."/>
            <person name="Bussey H."/>
            <person name="Bowyer P."/>
            <person name="Cotty P.J."/>
            <person name="Dyer P.S."/>
            <person name="Egan A."/>
            <person name="Galens K."/>
            <person name="Fraser-Liggett C.M."/>
            <person name="Haas B.J."/>
            <person name="Inman J.M."/>
            <person name="Kent R."/>
            <person name="Lemieux S."/>
            <person name="Malavazi I."/>
            <person name="Orvis J."/>
            <person name="Roemer T."/>
            <person name="Ronning C.M."/>
            <person name="Sundaram J.P."/>
            <person name="Sutton G."/>
            <person name="Turner G."/>
            <person name="Venter J.C."/>
            <person name="White O.R."/>
            <person name="Whitty B.R."/>
            <person name="Youngman P."/>
            <person name="Wolfe K.H."/>
            <person name="Goldman G.H."/>
            <person name="Wortman J.R."/>
            <person name="Jiang B."/>
            <person name="Denning D.W."/>
            <person name="Nierman W.C."/>
        </authorList>
    </citation>
    <scope>NUCLEOTIDE SEQUENCE [LARGE SCALE GENOMIC DNA]</scope>
    <source>
        <strain evidence="7">ATCC 1007 / CBS 513.65 / DSM 816 / NCTC 3887 / NRRL 1</strain>
    </source>
</reference>
<dbReference type="PROSITE" id="PS51387">
    <property type="entry name" value="FAD_PCMH"/>
    <property type="match status" value="1"/>
</dbReference>
<sequence>MNAISTSSTVLEKLGACCLALSSVLGNKVSFPGTTTYNSSLSSYFSQQNSDLHPKCIVSPTSAEDVSIAIRTLTSTPDVLDNYGGPHCHFAVRSGGHASIGGVSNIADGITIDLRGLNSININSDHTAVSVGVGATWGEVYAYLDPLGLSAAGGRAAQVGVGGLTTGGGISYLSPRYGWTCDTVSQFEVVLANGSVVEVNEKTNSNLLQALRGGSSNFGIVTRVDLGAFKQGRIWGGSVYYALDTAEEQIRAFAQLNSAEEYDEYASLITSFGYSGGQGSAVVNSIVYTKEEERPAVYEPFFKMPSLASTMRIAEMHEISMEQGSFSPDGKRQLSVVTTLVSSIAALNATYMRWNESLAPIRDVPGIVWSVSLEPLPPAIYARAASKNAMGLTGRTDALVVTLLSASWDNAADDARVEETARALFDGIEDDARRLGDYDPFLYLNYAAEWQDPIASYGKDSVHKLKRVRWEVDRRGVFQYNMPGGFKIPG</sequence>
<dbReference type="Pfam" id="PF01565">
    <property type="entry name" value="FAD_binding_4"/>
    <property type="match status" value="1"/>
</dbReference>
<evidence type="ECO:0000256" key="4">
    <source>
        <dbReference type="ARBA" id="ARBA00023002"/>
    </source>
</evidence>
<dbReference type="AlphaFoldDB" id="A1C798"/>
<dbReference type="GO" id="GO:0016491">
    <property type="term" value="F:oxidoreductase activity"/>
    <property type="evidence" value="ECO:0007669"/>
    <property type="project" value="UniProtKB-KW"/>
</dbReference>
<accession>A1C798</accession>
<dbReference type="SUPFAM" id="SSF56176">
    <property type="entry name" value="FAD-binding/transporter-associated domain-like"/>
    <property type="match status" value="1"/>
</dbReference>
<dbReference type="InterPro" id="IPR050416">
    <property type="entry name" value="FAD-linked_Oxidoreductase"/>
</dbReference>
<dbReference type="Gene3D" id="3.30.465.10">
    <property type="match status" value="1"/>
</dbReference>
<dbReference type="VEuPathDB" id="FungiDB:ACLA_073040"/>
<proteinExistence type="inferred from homology"/>
<name>A1C798_ASPCL</name>
<keyword evidence="2" id="KW-0285">Flavoprotein</keyword>
<dbReference type="GeneID" id="4707965"/>
<evidence type="ECO:0000313" key="6">
    <source>
        <dbReference type="EMBL" id="EAW14269.1"/>
    </source>
</evidence>
<evidence type="ECO:0000256" key="3">
    <source>
        <dbReference type="ARBA" id="ARBA00022827"/>
    </source>
</evidence>
<evidence type="ECO:0000313" key="7">
    <source>
        <dbReference type="Proteomes" id="UP000006701"/>
    </source>
</evidence>
<dbReference type="PANTHER" id="PTHR42973">
    <property type="entry name" value="BINDING OXIDOREDUCTASE, PUTATIVE (AFU_ORTHOLOGUE AFUA_1G17690)-RELATED"/>
    <property type="match status" value="1"/>
</dbReference>
<evidence type="ECO:0000259" key="5">
    <source>
        <dbReference type="PROSITE" id="PS51387"/>
    </source>
</evidence>
<dbReference type="InterPro" id="IPR016169">
    <property type="entry name" value="FAD-bd_PCMH_sub2"/>
</dbReference>
<dbReference type="GO" id="GO:0071949">
    <property type="term" value="F:FAD binding"/>
    <property type="evidence" value="ECO:0007669"/>
    <property type="project" value="InterPro"/>
</dbReference>
<dbReference type="Proteomes" id="UP000006701">
    <property type="component" value="Unassembled WGS sequence"/>
</dbReference>
<feature type="domain" description="FAD-binding PCMH-type" evidence="5">
    <location>
        <begin position="50"/>
        <end position="231"/>
    </location>
</feature>
<dbReference type="HOGENOM" id="CLU_018354_1_2_1"/>
<dbReference type="EMBL" id="DS027045">
    <property type="protein sequence ID" value="EAW14269.1"/>
    <property type="molecule type" value="Genomic_DNA"/>
</dbReference>
<keyword evidence="3" id="KW-0274">FAD</keyword>
<dbReference type="eggNOG" id="KOG1231">
    <property type="taxonomic scope" value="Eukaryota"/>
</dbReference>
<organism evidence="6 7">
    <name type="scientific">Aspergillus clavatus (strain ATCC 1007 / CBS 513.65 / DSM 816 / NCTC 3887 / NRRL 1 / QM 1276 / 107)</name>
    <dbReference type="NCBI Taxonomy" id="344612"/>
    <lineage>
        <taxon>Eukaryota</taxon>
        <taxon>Fungi</taxon>
        <taxon>Dikarya</taxon>
        <taxon>Ascomycota</taxon>
        <taxon>Pezizomycotina</taxon>
        <taxon>Eurotiomycetes</taxon>
        <taxon>Eurotiomycetidae</taxon>
        <taxon>Eurotiales</taxon>
        <taxon>Aspergillaceae</taxon>
        <taxon>Aspergillus</taxon>
        <taxon>Aspergillus subgen. Fumigati</taxon>
    </lineage>
</organism>
<dbReference type="RefSeq" id="XP_001275695.1">
    <property type="nucleotide sequence ID" value="XM_001275694.1"/>
</dbReference>
<dbReference type="OrthoDB" id="2151789at2759"/>
<dbReference type="InterPro" id="IPR006094">
    <property type="entry name" value="Oxid_FAD_bind_N"/>
</dbReference>
<protein>
    <submittedName>
        <fullName evidence="6">Oxidoreductase, FAD-binding, putative</fullName>
    </submittedName>
</protein>
<dbReference type="KEGG" id="act:ACLA_073040"/>
<evidence type="ECO:0000256" key="1">
    <source>
        <dbReference type="ARBA" id="ARBA00005466"/>
    </source>
</evidence>
<keyword evidence="7" id="KW-1185">Reference proteome</keyword>
<keyword evidence="4" id="KW-0560">Oxidoreductase</keyword>
<dbReference type="PANTHER" id="PTHR42973:SF22">
    <property type="entry name" value="FAD-BINDING PCMH-TYPE DOMAIN-CONTAINING PROTEIN-RELATED"/>
    <property type="match status" value="1"/>
</dbReference>
<dbReference type="InterPro" id="IPR036318">
    <property type="entry name" value="FAD-bd_PCMH-like_sf"/>
</dbReference>